<keyword evidence="10" id="KW-0560">Oxidoreductase</keyword>
<evidence type="ECO:0000256" key="6">
    <source>
        <dbReference type="ARBA" id="ARBA00022430"/>
    </source>
</evidence>
<proteinExistence type="inferred from homology"/>
<organism evidence="16 17">
    <name type="scientific">Desulfoferula mesophila</name>
    <dbReference type="NCBI Taxonomy" id="3058419"/>
    <lineage>
        <taxon>Bacteria</taxon>
        <taxon>Pseudomonadati</taxon>
        <taxon>Thermodesulfobacteriota</taxon>
        <taxon>Desulfarculia</taxon>
        <taxon>Desulfarculales</taxon>
        <taxon>Desulfarculaceae</taxon>
        <taxon>Desulfoferula</taxon>
    </lineage>
</organism>
<evidence type="ECO:0000256" key="8">
    <source>
        <dbReference type="ARBA" id="ARBA00022723"/>
    </source>
</evidence>
<dbReference type="GO" id="GO:0004449">
    <property type="term" value="F:isocitrate dehydrogenase (NAD+) activity"/>
    <property type="evidence" value="ECO:0007669"/>
    <property type="project" value="TreeGrafter"/>
</dbReference>
<dbReference type="GO" id="GO:0000287">
    <property type="term" value="F:magnesium ion binding"/>
    <property type="evidence" value="ECO:0007669"/>
    <property type="project" value="InterPro"/>
</dbReference>
<keyword evidence="13" id="KW-0100">Branched-chain amino acid biosynthesis</keyword>
<keyword evidence="7" id="KW-0028">Amino-acid biosynthesis</keyword>
<dbReference type="Proteomes" id="UP001366166">
    <property type="component" value="Chromosome"/>
</dbReference>
<evidence type="ECO:0000259" key="15">
    <source>
        <dbReference type="SMART" id="SM01329"/>
    </source>
</evidence>
<evidence type="ECO:0000313" key="17">
    <source>
        <dbReference type="Proteomes" id="UP001366166"/>
    </source>
</evidence>
<keyword evidence="17" id="KW-1185">Reference proteome</keyword>
<evidence type="ECO:0000256" key="12">
    <source>
        <dbReference type="ARBA" id="ARBA00023211"/>
    </source>
</evidence>
<dbReference type="Gene3D" id="3.40.718.10">
    <property type="entry name" value="Isopropylmalate Dehydrogenase"/>
    <property type="match status" value="1"/>
</dbReference>
<dbReference type="GO" id="GO:0003862">
    <property type="term" value="F:3-isopropylmalate dehydrogenase activity"/>
    <property type="evidence" value="ECO:0007669"/>
    <property type="project" value="UniProtKB-EC"/>
</dbReference>
<dbReference type="EMBL" id="AP028679">
    <property type="protein sequence ID" value="BEQ17107.1"/>
    <property type="molecule type" value="Genomic_DNA"/>
</dbReference>
<dbReference type="SUPFAM" id="SSF53659">
    <property type="entry name" value="Isocitrate/Isopropylmalate dehydrogenase-like"/>
    <property type="match status" value="1"/>
</dbReference>
<keyword evidence="9" id="KW-0460">Magnesium</keyword>
<comment type="cofactor">
    <cofactor evidence="2">
        <name>Mg(2+)</name>
        <dbReference type="ChEBI" id="CHEBI:18420"/>
    </cofactor>
</comment>
<evidence type="ECO:0000256" key="10">
    <source>
        <dbReference type="ARBA" id="ARBA00023002"/>
    </source>
</evidence>
<dbReference type="InterPro" id="IPR024084">
    <property type="entry name" value="IsoPropMal-DH-like_dom"/>
</dbReference>
<dbReference type="RefSeq" id="WP_338603899.1">
    <property type="nucleotide sequence ID" value="NZ_AP028679.1"/>
</dbReference>
<dbReference type="GO" id="GO:0006099">
    <property type="term" value="P:tricarboxylic acid cycle"/>
    <property type="evidence" value="ECO:0007669"/>
    <property type="project" value="TreeGrafter"/>
</dbReference>
<evidence type="ECO:0000256" key="11">
    <source>
        <dbReference type="ARBA" id="ARBA00023027"/>
    </source>
</evidence>
<keyword evidence="8" id="KW-0479">Metal-binding</keyword>
<evidence type="ECO:0000256" key="4">
    <source>
        <dbReference type="ARBA" id="ARBA00011738"/>
    </source>
</evidence>
<dbReference type="PANTHER" id="PTHR11835:SF34">
    <property type="entry name" value="ISOCITRATE DEHYDROGENASE [NAD] SUBUNIT ALPHA, MITOCHONDRIAL"/>
    <property type="match status" value="1"/>
</dbReference>
<dbReference type="AlphaFoldDB" id="A0AAU9EL70"/>
<evidence type="ECO:0000256" key="13">
    <source>
        <dbReference type="ARBA" id="ARBA00023304"/>
    </source>
</evidence>
<evidence type="ECO:0000256" key="3">
    <source>
        <dbReference type="ARBA" id="ARBA00008319"/>
    </source>
</evidence>
<evidence type="ECO:0000256" key="9">
    <source>
        <dbReference type="ARBA" id="ARBA00022842"/>
    </source>
</evidence>
<sequence length="331" mass="34551">MSKQHEIAVIGGDGVGPEVTEAALAVLEATGAPFNFTHYQAGDGTLEATGVALPQETLDGAMKSEAVLFGAAGACAAQVILRLRAELKAWANLRPSKAYQGVPCLRPETDMMIVRENSEGMYFGGEDEPEPGKATATRIITDHASYRIARCAFEFAIQAGYGKVTAVHKVNVLKKTDTVFLEACRRAAKEFPQVAYEEALVDSVAMRMVLKPEDFQVIVTTNLFGDILSDLAAGLIGGLGMCPSANLGDGPALFEPVHGTAPDIAGQGKANPTAAILCAAMLLRHLGYTDKADAVEAAVAACLAQGQTTGDLGGPLGTMGMAQAVIERLGE</sequence>
<keyword evidence="11" id="KW-0520">NAD</keyword>
<keyword evidence="12" id="KW-0464">Manganese</keyword>
<evidence type="ECO:0000313" key="16">
    <source>
        <dbReference type="EMBL" id="BEQ17107.1"/>
    </source>
</evidence>
<dbReference type="PANTHER" id="PTHR11835">
    <property type="entry name" value="DECARBOXYLATING DEHYDROGENASES-ISOCITRATE, ISOPROPYLMALATE, TARTRATE"/>
    <property type="match status" value="1"/>
</dbReference>
<evidence type="ECO:0000256" key="1">
    <source>
        <dbReference type="ARBA" id="ARBA00001936"/>
    </source>
</evidence>
<dbReference type="PROSITE" id="PS00470">
    <property type="entry name" value="IDH_IMDH"/>
    <property type="match status" value="1"/>
</dbReference>
<dbReference type="Pfam" id="PF00180">
    <property type="entry name" value="Iso_dh"/>
    <property type="match status" value="1"/>
</dbReference>
<comment type="cofactor">
    <cofactor evidence="1">
        <name>Mn(2+)</name>
        <dbReference type="ChEBI" id="CHEBI:29035"/>
    </cofactor>
</comment>
<dbReference type="SMART" id="SM01329">
    <property type="entry name" value="Iso_dh"/>
    <property type="match status" value="1"/>
</dbReference>
<evidence type="ECO:0000256" key="5">
    <source>
        <dbReference type="ARBA" id="ARBA00013101"/>
    </source>
</evidence>
<dbReference type="GO" id="GO:0006102">
    <property type="term" value="P:isocitrate metabolic process"/>
    <property type="evidence" value="ECO:0007669"/>
    <property type="project" value="TreeGrafter"/>
</dbReference>
<dbReference type="KEGG" id="dmp:FAK_41730"/>
<protein>
    <recommendedName>
        <fullName evidence="5">3-isopropylmalate dehydrogenase</fullName>
        <ecNumber evidence="5">1.1.1.85</ecNumber>
    </recommendedName>
    <alternativeName>
        <fullName evidence="14">3-IPM-DH</fullName>
    </alternativeName>
</protein>
<evidence type="ECO:0000256" key="7">
    <source>
        <dbReference type="ARBA" id="ARBA00022605"/>
    </source>
</evidence>
<feature type="domain" description="Isopropylmalate dehydrogenase-like" evidence="15">
    <location>
        <begin position="6"/>
        <end position="325"/>
    </location>
</feature>
<comment type="similarity">
    <text evidence="3">Belongs to the isocitrate and isopropylmalate dehydrogenases family. LeuB type 1 subfamily.</text>
</comment>
<name>A0AAU9EL70_9BACT</name>
<gene>
    <name evidence="16" type="ORF">FAK_41730</name>
</gene>
<accession>A0AAU9EL70</accession>
<dbReference type="FunFam" id="3.40.718.10:FF:000006">
    <property type="entry name" value="3-isopropylmalate dehydrogenase"/>
    <property type="match status" value="1"/>
</dbReference>
<evidence type="ECO:0000256" key="14">
    <source>
        <dbReference type="ARBA" id="ARBA00033138"/>
    </source>
</evidence>
<dbReference type="GO" id="GO:0051287">
    <property type="term" value="F:NAD binding"/>
    <property type="evidence" value="ECO:0007669"/>
    <property type="project" value="InterPro"/>
</dbReference>
<dbReference type="EC" id="1.1.1.85" evidence="5"/>
<reference evidence="17" key="1">
    <citation type="journal article" date="2023" name="Arch. Microbiol.">
        <title>Desulfoferula mesophilus gen. nov. sp. nov., a mesophilic sulfate-reducing bacterium isolated from a brackish lake sediment.</title>
        <authorList>
            <person name="Watanabe T."/>
            <person name="Yabe T."/>
            <person name="Tsuji J.M."/>
            <person name="Fukui M."/>
        </authorList>
    </citation>
    <scope>NUCLEOTIDE SEQUENCE [LARGE SCALE GENOMIC DNA]</scope>
    <source>
        <strain evidence="17">12FAK</strain>
    </source>
</reference>
<evidence type="ECO:0000256" key="2">
    <source>
        <dbReference type="ARBA" id="ARBA00001946"/>
    </source>
</evidence>
<dbReference type="InterPro" id="IPR019818">
    <property type="entry name" value="IsoCit/isopropylmalate_DH_CS"/>
</dbReference>
<dbReference type="GO" id="GO:0009098">
    <property type="term" value="P:L-leucine biosynthetic process"/>
    <property type="evidence" value="ECO:0007669"/>
    <property type="project" value="UniProtKB-KW"/>
</dbReference>
<comment type="subunit">
    <text evidence="4">Homodimer.</text>
</comment>
<keyword evidence="6" id="KW-0432">Leucine biosynthesis</keyword>